<reference evidence="3" key="1">
    <citation type="submission" date="2023-02" db="EMBL/GenBank/DDBJ databases">
        <title>Genome of toxic invasive species Heracleum sosnowskyi carries increased number of genes despite the absence of recent whole-genome duplications.</title>
        <authorList>
            <person name="Schelkunov M."/>
            <person name="Shtratnikova V."/>
            <person name="Makarenko M."/>
            <person name="Klepikova A."/>
            <person name="Omelchenko D."/>
            <person name="Novikova G."/>
            <person name="Obukhova E."/>
            <person name="Bogdanov V."/>
            <person name="Penin A."/>
            <person name="Logacheva M."/>
        </authorList>
    </citation>
    <scope>NUCLEOTIDE SEQUENCE</scope>
    <source>
        <strain evidence="3">Hsosn_3</strain>
        <tissue evidence="3">Leaf</tissue>
    </source>
</reference>
<comment type="caution">
    <text evidence="3">The sequence shown here is derived from an EMBL/GenBank/DDBJ whole genome shotgun (WGS) entry which is preliminary data.</text>
</comment>
<proteinExistence type="predicted"/>
<dbReference type="AlphaFoldDB" id="A0AAD8MR19"/>
<protein>
    <recommendedName>
        <fullName evidence="2">FAR1 domain-containing protein</fullName>
    </recommendedName>
</protein>
<sequence length="389" mass="44296">MSFDTYKELVEYYESYAKQEGFAVFKRSTSTTDDGEKRYGTLTCSREGQRASRSKNEFRMKPTSGTNCKARLNVIIGSDGKCLISSFFLKHNHSLSPNKSRFFRSNRVIISHIKRKLKMNDIAGIRPNKSYRSIVVEAGGPENVPFLEKDCRNFLDKVRRLRLGQGDATAVNEYFPKRFEKMCNAFHEVADMAMEEYSKCTRVMGWINNLKAALSVEDDVSHESGPLSTENEVHINEPVAKNSAENVKISSPLVVRANKDFDSQYSSRPMSTNVQVNQMLKSSSRLHGPQQWSEHQSQQGLPTQQTFFPAQMRSSSRDAYSTPFSIPNSMLMNMSFSEMLAIQQQPPQHQNVNHVVFDVQSETAPHISQSHIEQNHYSHNIVRILSSMN</sequence>
<organism evidence="3 4">
    <name type="scientific">Heracleum sosnowskyi</name>
    <dbReference type="NCBI Taxonomy" id="360622"/>
    <lineage>
        <taxon>Eukaryota</taxon>
        <taxon>Viridiplantae</taxon>
        <taxon>Streptophyta</taxon>
        <taxon>Embryophyta</taxon>
        <taxon>Tracheophyta</taxon>
        <taxon>Spermatophyta</taxon>
        <taxon>Magnoliopsida</taxon>
        <taxon>eudicotyledons</taxon>
        <taxon>Gunneridae</taxon>
        <taxon>Pentapetalae</taxon>
        <taxon>asterids</taxon>
        <taxon>campanulids</taxon>
        <taxon>Apiales</taxon>
        <taxon>Apiaceae</taxon>
        <taxon>Apioideae</taxon>
        <taxon>apioid superclade</taxon>
        <taxon>Tordylieae</taxon>
        <taxon>Tordyliinae</taxon>
        <taxon>Heracleum</taxon>
    </lineage>
</organism>
<dbReference type="Proteomes" id="UP001237642">
    <property type="component" value="Unassembled WGS sequence"/>
</dbReference>
<evidence type="ECO:0000313" key="3">
    <source>
        <dbReference type="EMBL" id="KAK1381589.1"/>
    </source>
</evidence>
<feature type="domain" description="FAR1" evidence="2">
    <location>
        <begin position="11"/>
        <end position="96"/>
    </location>
</feature>
<keyword evidence="4" id="KW-1185">Reference proteome</keyword>
<evidence type="ECO:0000259" key="2">
    <source>
        <dbReference type="Pfam" id="PF03101"/>
    </source>
</evidence>
<dbReference type="PANTHER" id="PTHR47718:SF13">
    <property type="entry name" value="OS09G0290500 PROTEIN"/>
    <property type="match status" value="1"/>
</dbReference>
<evidence type="ECO:0000256" key="1">
    <source>
        <dbReference type="SAM" id="MobiDB-lite"/>
    </source>
</evidence>
<evidence type="ECO:0000313" key="4">
    <source>
        <dbReference type="Proteomes" id="UP001237642"/>
    </source>
</evidence>
<accession>A0AAD8MR19</accession>
<gene>
    <name evidence="3" type="ORF">POM88_028333</name>
</gene>
<dbReference type="PANTHER" id="PTHR47718">
    <property type="entry name" value="OS01G0519700 PROTEIN"/>
    <property type="match status" value="1"/>
</dbReference>
<dbReference type="EMBL" id="JAUIZM010000006">
    <property type="protein sequence ID" value="KAK1381589.1"/>
    <property type="molecule type" value="Genomic_DNA"/>
</dbReference>
<reference evidence="3" key="2">
    <citation type="submission" date="2023-05" db="EMBL/GenBank/DDBJ databases">
        <authorList>
            <person name="Schelkunov M.I."/>
        </authorList>
    </citation>
    <scope>NUCLEOTIDE SEQUENCE</scope>
    <source>
        <strain evidence="3">Hsosn_3</strain>
        <tissue evidence="3">Leaf</tissue>
    </source>
</reference>
<feature type="region of interest" description="Disordered" evidence="1">
    <location>
        <begin position="281"/>
        <end position="302"/>
    </location>
</feature>
<dbReference type="Pfam" id="PF03101">
    <property type="entry name" value="FAR1"/>
    <property type="match status" value="1"/>
</dbReference>
<name>A0AAD8MR19_9APIA</name>
<dbReference type="InterPro" id="IPR004330">
    <property type="entry name" value="FAR1_DNA_bnd_dom"/>
</dbReference>